<dbReference type="PROSITE" id="PS50082">
    <property type="entry name" value="WD_REPEATS_2"/>
    <property type="match status" value="4"/>
</dbReference>
<sequence length="519" mass="57581">MADQQAILQELARKRRARTLAVPTDDNRVKARLRDFGEPICLFGEGPGDRRERLRDVMARKVVEEEGSQTRGRGRAVSVEVEDEDEDEEIVEEFYTPGPEELLEARTAIAQYSLPRARARIAEQRAEIDIPFPQRKKIRHEFYTEAKSFSIFSSQVADDRPASVCAFAPGSRFFATGGWSGLVKLWTVPGSERVWTWKGHKDRVSGIAFHPHATMPNHAPTTVALASCSSDSTINLYSLRQSTPLATLEGHVGRVARVAFHPSGRWLASTGFDTTWRLWDVERQEEMVEQEGHAREVYAIGFQGDGALVGTAGFDSHARIWDLRSGRSITNLSGHVRPILSLDFDPNGYTVATGGEDNTVRIWDLRTRKCIYTIAAHENLVSSVRFWKGRVAELGASFGGAVNGGGDHAMNGVEAFAPDDHMRRQQLDGSFLVTTSYDGTVKLWTEGDWKCLRVMQGHEGKVMDGDVSGGTCRDLAGCDLISSLDPANSCLDGRFIGTVGFDRTFKLWTREMDIGSLEV</sequence>
<dbReference type="STRING" id="1344416.A0A139A7T1"/>
<feature type="repeat" description="WD" evidence="3">
    <location>
        <begin position="332"/>
        <end position="373"/>
    </location>
</feature>
<reference evidence="5 6" key="1">
    <citation type="journal article" date="2015" name="Genome Biol. Evol.">
        <title>Phylogenomic analyses indicate that early fungi evolved digesting cell walls of algal ancestors of land plants.</title>
        <authorList>
            <person name="Chang Y."/>
            <person name="Wang S."/>
            <person name="Sekimoto S."/>
            <person name="Aerts A.L."/>
            <person name="Choi C."/>
            <person name="Clum A."/>
            <person name="LaButti K.M."/>
            <person name="Lindquist E.A."/>
            <person name="Yee Ngan C."/>
            <person name="Ohm R.A."/>
            <person name="Salamov A.A."/>
            <person name="Grigoriev I.V."/>
            <person name="Spatafora J.W."/>
            <person name="Berbee M.L."/>
        </authorList>
    </citation>
    <scope>NUCLEOTIDE SEQUENCE [LARGE SCALE GENOMIC DNA]</scope>
    <source>
        <strain evidence="5 6">JEL478</strain>
    </source>
</reference>
<protein>
    <submittedName>
        <fullName evidence="5">WD40 repeat-like protein</fullName>
    </submittedName>
</protein>
<dbReference type="EMBL" id="KQ965784">
    <property type="protein sequence ID" value="KXS12817.1"/>
    <property type="molecule type" value="Genomic_DNA"/>
</dbReference>
<feature type="repeat" description="WD" evidence="3">
    <location>
        <begin position="290"/>
        <end position="331"/>
    </location>
</feature>
<dbReference type="GO" id="GO:0046540">
    <property type="term" value="C:U4/U6 x U5 tri-snRNP complex"/>
    <property type="evidence" value="ECO:0007669"/>
    <property type="project" value="EnsemblFungi"/>
</dbReference>
<dbReference type="GO" id="GO:0030621">
    <property type="term" value="F:U4 snRNA binding"/>
    <property type="evidence" value="ECO:0007669"/>
    <property type="project" value="TreeGrafter"/>
</dbReference>
<dbReference type="CDD" id="cd00200">
    <property type="entry name" value="WD40"/>
    <property type="match status" value="1"/>
</dbReference>
<keyword evidence="6" id="KW-1185">Reference proteome</keyword>
<keyword evidence="1 3" id="KW-0853">WD repeat</keyword>
<dbReference type="PANTHER" id="PTHR19846">
    <property type="entry name" value="WD40 REPEAT PROTEIN"/>
    <property type="match status" value="1"/>
</dbReference>
<gene>
    <name evidence="5" type="ORF">M427DRAFT_113754</name>
</gene>
<evidence type="ECO:0000313" key="6">
    <source>
        <dbReference type="Proteomes" id="UP000070544"/>
    </source>
</evidence>
<dbReference type="PROSITE" id="PS00678">
    <property type="entry name" value="WD_REPEATS_1"/>
    <property type="match status" value="3"/>
</dbReference>
<dbReference type="GO" id="GO:0000398">
    <property type="term" value="P:mRNA splicing, via spliceosome"/>
    <property type="evidence" value="ECO:0007669"/>
    <property type="project" value="TreeGrafter"/>
</dbReference>
<feature type="domain" description="Pre-mRNA processing factor 4 (PRP4)-like" evidence="4">
    <location>
        <begin position="24"/>
        <end position="70"/>
    </location>
</feature>
<dbReference type="InterPro" id="IPR036322">
    <property type="entry name" value="WD40_repeat_dom_sf"/>
</dbReference>
<dbReference type="PROSITE" id="PS50294">
    <property type="entry name" value="WD_REPEATS_REGION"/>
    <property type="match status" value="3"/>
</dbReference>
<dbReference type="OrthoDB" id="540662at2759"/>
<dbReference type="SMART" id="SM00320">
    <property type="entry name" value="WD40"/>
    <property type="match status" value="7"/>
</dbReference>
<dbReference type="SUPFAM" id="SSF158230">
    <property type="entry name" value="PRP4-like"/>
    <property type="match status" value="1"/>
</dbReference>
<dbReference type="InterPro" id="IPR036285">
    <property type="entry name" value="PRP4-like_sf"/>
</dbReference>
<keyword evidence="2" id="KW-0677">Repeat</keyword>
<feature type="repeat" description="WD" evidence="3">
    <location>
        <begin position="248"/>
        <end position="289"/>
    </location>
</feature>
<name>A0A139A7T1_GONPJ</name>
<dbReference type="Pfam" id="PF08799">
    <property type="entry name" value="PRP4"/>
    <property type="match status" value="1"/>
</dbReference>
<dbReference type="PRINTS" id="PR00320">
    <property type="entry name" value="GPROTEINBRPT"/>
</dbReference>
<dbReference type="AlphaFoldDB" id="A0A139A7T1"/>
<dbReference type="InterPro" id="IPR015943">
    <property type="entry name" value="WD40/YVTN_repeat-like_dom_sf"/>
</dbReference>
<dbReference type="Proteomes" id="UP000070544">
    <property type="component" value="Unassembled WGS sequence"/>
</dbReference>
<evidence type="ECO:0000256" key="1">
    <source>
        <dbReference type="ARBA" id="ARBA00022574"/>
    </source>
</evidence>
<evidence type="ECO:0000259" key="4">
    <source>
        <dbReference type="SMART" id="SM00500"/>
    </source>
</evidence>
<dbReference type="Gene3D" id="4.10.280.110">
    <property type="entry name" value="Pre-mRNA processing factor 4 domain"/>
    <property type="match status" value="1"/>
</dbReference>
<dbReference type="InterPro" id="IPR001680">
    <property type="entry name" value="WD40_rpt"/>
</dbReference>
<dbReference type="SUPFAM" id="SSF50978">
    <property type="entry name" value="WD40 repeat-like"/>
    <property type="match status" value="1"/>
</dbReference>
<evidence type="ECO:0000313" key="5">
    <source>
        <dbReference type="EMBL" id="KXS12817.1"/>
    </source>
</evidence>
<evidence type="ECO:0000256" key="3">
    <source>
        <dbReference type="PROSITE-ProRule" id="PRU00221"/>
    </source>
</evidence>
<dbReference type="PANTHER" id="PTHR19846:SF0">
    <property type="entry name" value="PRE-MRNA PROCESSING FACTOR 4"/>
    <property type="match status" value="1"/>
</dbReference>
<dbReference type="OMA" id="LNEPICY"/>
<evidence type="ECO:0000256" key="2">
    <source>
        <dbReference type="ARBA" id="ARBA00022737"/>
    </source>
</evidence>
<dbReference type="InterPro" id="IPR020472">
    <property type="entry name" value="WD40_PAC1"/>
</dbReference>
<dbReference type="InterPro" id="IPR014906">
    <property type="entry name" value="PRP4-like"/>
</dbReference>
<accession>A0A139A7T1</accession>
<dbReference type="InterPro" id="IPR019775">
    <property type="entry name" value="WD40_repeat_CS"/>
</dbReference>
<dbReference type="Pfam" id="PF00400">
    <property type="entry name" value="WD40"/>
    <property type="match status" value="6"/>
</dbReference>
<dbReference type="Gene3D" id="2.130.10.10">
    <property type="entry name" value="YVTN repeat-like/Quinoprotein amine dehydrogenase"/>
    <property type="match status" value="3"/>
</dbReference>
<organism evidence="5 6">
    <name type="scientific">Gonapodya prolifera (strain JEL478)</name>
    <name type="common">Monoblepharis prolifera</name>
    <dbReference type="NCBI Taxonomy" id="1344416"/>
    <lineage>
        <taxon>Eukaryota</taxon>
        <taxon>Fungi</taxon>
        <taxon>Fungi incertae sedis</taxon>
        <taxon>Chytridiomycota</taxon>
        <taxon>Chytridiomycota incertae sedis</taxon>
        <taxon>Monoblepharidomycetes</taxon>
        <taxon>Monoblepharidales</taxon>
        <taxon>Gonapodyaceae</taxon>
        <taxon>Gonapodya</taxon>
    </lineage>
</organism>
<proteinExistence type="predicted"/>
<dbReference type="GO" id="GO:0017070">
    <property type="term" value="F:U6 snRNA binding"/>
    <property type="evidence" value="ECO:0007669"/>
    <property type="project" value="TreeGrafter"/>
</dbReference>
<feature type="repeat" description="WD" evidence="3">
    <location>
        <begin position="428"/>
        <end position="444"/>
    </location>
</feature>
<dbReference type="SMART" id="SM00500">
    <property type="entry name" value="SFM"/>
    <property type="match status" value="1"/>
</dbReference>